<dbReference type="OrthoDB" id="3190829at2"/>
<protein>
    <submittedName>
        <fullName evidence="5">RNA methyltransferase</fullName>
    </submittedName>
</protein>
<gene>
    <name evidence="5" type="ORF">FHE65_14450</name>
</gene>
<evidence type="ECO:0000313" key="6">
    <source>
        <dbReference type="Proteomes" id="UP000306740"/>
    </source>
</evidence>
<dbReference type="RefSeq" id="WP_139106088.1">
    <property type="nucleotide sequence ID" value="NZ_VDFR01000065.1"/>
</dbReference>
<dbReference type="GO" id="GO:0008173">
    <property type="term" value="F:RNA methyltransferase activity"/>
    <property type="evidence" value="ECO:0007669"/>
    <property type="project" value="InterPro"/>
</dbReference>
<dbReference type="InterPro" id="IPR053888">
    <property type="entry name" value="MRM3-like_sub_bind"/>
</dbReference>
<comment type="caution">
    <text evidence="5">The sequence shown here is derived from an EMBL/GenBank/DDBJ whole genome shotgun (WGS) entry which is preliminary data.</text>
</comment>
<dbReference type="AlphaFoldDB" id="A0A5C4MKT4"/>
<dbReference type="Proteomes" id="UP000306740">
    <property type="component" value="Unassembled WGS sequence"/>
</dbReference>
<dbReference type="InterPro" id="IPR029064">
    <property type="entry name" value="Ribosomal_eL30-like_sf"/>
</dbReference>
<dbReference type="CDD" id="cd18095">
    <property type="entry name" value="SpoU-like_rRNA-MTase"/>
    <property type="match status" value="1"/>
</dbReference>
<dbReference type="GO" id="GO:0003723">
    <property type="term" value="F:RNA binding"/>
    <property type="evidence" value="ECO:0007669"/>
    <property type="project" value="InterPro"/>
</dbReference>
<evidence type="ECO:0000259" key="3">
    <source>
        <dbReference type="Pfam" id="PF00588"/>
    </source>
</evidence>
<keyword evidence="2 5" id="KW-0808">Transferase</keyword>
<dbReference type="InterPro" id="IPR051259">
    <property type="entry name" value="rRNA_Methyltransferase"/>
</dbReference>
<dbReference type="GO" id="GO:0032259">
    <property type="term" value="P:methylation"/>
    <property type="evidence" value="ECO:0007669"/>
    <property type="project" value="UniProtKB-KW"/>
</dbReference>
<evidence type="ECO:0000313" key="5">
    <source>
        <dbReference type="EMBL" id="TNC45907.1"/>
    </source>
</evidence>
<dbReference type="Gene3D" id="3.40.1280.10">
    <property type="match status" value="1"/>
</dbReference>
<dbReference type="InterPro" id="IPR029028">
    <property type="entry name" value="Alpha/beta_knot_MTases"/>
</dbReference>
<reference evidence="5 6" key="1">
    <citation type="submission" date="2019-05" db="EMBL/GenBank/DDBJ databases">
        <title>Mumia sp. nov., isolated from the intestinal contents of plateau pika (Ochotona curzoniae) in the Qinghai-Tibet plateau of China.</title>
        <authorList>
            <person name="Tian Z."/>
        </authorList>
    </citation>
    <scope>NUCLEOTIDE SEQUENCE [LARGE SCALE GENOMIC DNA]</scope>
    <source>
        <strain evidence="6">527</strain>
    </source>
</reference>
<evidence type="ECO:0000259" key="4">
    <source>
        <dbReference type="Pfam" id="PF22435"/>
    </source>
</evidence>
<dbReference type="Pfam" id="PF22435">
    <property type="entry name" value="MRM3-like_sub_bind"/>
    <property type="match status" value="1"/>
</dbReference>
<keyword evidence="1 5" id="KW-0489">Methyltransferase</keyword>
<dbReference type="Pfam" id="PF00588">
    <property type="entry name" value="SpoU_methylase"/>
    <property type="match status" value="1"/>
</dbReference>
<organism evidence="5 6">
    <name type="scientific">Mumia zhuanghuii</name>
    <dbReference type="NCBI Taxonomy" id="2585211"/>
    <lineage>
        <taxon>Bacteria</taxon>
        <taxon>Bacillati</taxon>
        <taxon>Actinomycetota</taxon>
        <taxon>Actinomycetes</taxon>
        <taxon>Propionibacteriales</taxon>
        <taxon>Nocardioidaceae</taxon>
        <taxon>Mumia</taxon>
    </lineage>
</organism>
<evidence type="ECO:0000256" key="2">
    <source>
        <dbReference type="ARBA" id="ARBA00022679"/>
    </source>
</evidence>
<feature type="domain" description="MRM3-like substrate binding" evidence="4">
    <location>
        <begin position="32"/>
        <end position="91"/>
    </location>
</feature>
<dbReference type="PANTHER" id="PTHR43191">
    <property type="entry name" value="RRNA METHYLTRANSFERASE 3"/>
    <property type="match status" value="1"/>
</dbReference>
<dbReference type="SUPFAM" id="SSF75217">
    <property type="entry name" value="alpha/beta knot"/>
    <property type="match status" value="1"/>
</dbReference>
<accession>A0A5C4MKT4</accession>
<evidence type="ECO:0000256" key="1">
    <source>
        <dbReference type="ARBA" id="ARBA00022603"/>
    </source>
</evidence>
<name>A0A5C4MKT4_9ACTN</name>
<dbReference type="InterPro" id="IPR029026">
    <property type="entry name" value="tRNA_m1G_MTases_N"/>
</dbReference>
<dbReference type="InterPro" id="IPR001537">
    <property type="entry name" value="SpoU_MeTrfase"/>
</dbReference>
<proteinExistence type="predicted"/>
<dbReference type="Gene3D" id="3.30.1330.30">
    <property type="match status" value="1"/>
</dbReference>
<feature type="domain" description="tRNA/rRNA methyltransferase SpoU type" evidence="3">
    <location>
        <begin position="121"/>
        <end position="263"/>
    </location>
</feature>
<dbReference type="PANTHER" id="PTHR43191:SF12">
    <property type="entry name" value="RRNA METHYLASE"/>
    <property type="match status" value="1"/>
</dbReference>
<dbReference type="SUPFAM" id="SSF55315">
    <property type="entry name" value="L30e-like"/>
    <property type="match status" value="1"/>
</dbReference>
<dbReference type="EMBL" id="VDFR01000065">
    <property type="protein sequence ID" value="TNC45907.1"/>
    <property type="molecule type" value="Genomic_DNA"/>
</dbReference>
<sequence>MAEIVEVTDPSDPRLRDYVDLRDVQLRKLLESERGVFIAEGEKVVRRALESGHQARSFLMAPRWLDALSDVLATTDAPVYVMSEAAIEGVTGFHVHRGALASLDRRPLMSVEEVLAGARRVVVAEDLVDHTNIGAVFRSAAALGFDAVILSPRCADPLYRRAIKVAMGSVFWLPYARVDDWYAFPDLLRGLGWTSLAMTLAEDARDLREVAASNLGDKVAVMVGSEGDGLSPHWTRSADVRVTVPMAAGIDSLNVAAATAVACWALGAPRSG</sequence>
<dbReference type="GO" id="GO:0006396">
    <property type="term" value="P:RNA processing"/>
    <property type="evidence" value="ECO:0007669"/>
    <property type="project" value="InterPro"/>
</dbReference>